<dbReference type="SUPFAM" id="SSF47095">
    <property type="entry name" value="HMG-box"/>
    <property type="match status" value="1"/>
</dbReference>
<accession>A0A165HGH6</accession>
<dbReference type="AlphaFoldDB" id="A0A165HGH6"/>
<dbReference type="OrthoDB" id="6247875at2759"/>
<sequence>MTMIFNQTSHGLFAVSEAELLSWVKCVRRAEGVDWTDTARDRAHIKRPRNSFIIFRCALQRCTADQGFQVPGSFGKFASEVWGVLPKDGLVRKTCQEMAAAESKQHAVDNPEYKYRPRYRIYKKAASLFRNATSSRNLQPSEFDIGMAGLPFPGASFAGVLPIGDASALDDTLVPAAPFDLFSLPTLPASSSSLSLSPPVIDFWSGGDGGQMGLLPKLGYAPL</sequence>
<evidence type="ECO:0008006" key="3">
    <source>
        <dbReference type="Google" id="ProtNLM"/>
    </source>
</evidence>
<proteinExistence type="predicted"/>
<dbReference type="EMBL" id="KV426017">
    <property type="protein sequence ID" value="KZV91931.1"/>
    <property type="molecule type" value="Genomic_DNA"/>
</dbReference>
<gene>
    <name evidence="1" type="ORF">EXIGLDRAFT_769432</name>
</gene>
<evidence type="ECO:0000313" key="2">
    <source>
        <dbReference type="Proteomes" id="UP000077266"/>
    </source>
</evidence>
<name>A0A165HGH6_EXIGL</name>
<dbReference type="InterPro" id="IPR036910">
    <property type="entry name" value="HMG_box_dom_sf"/>
</dbReference>
<organism evidence="1 2">
    <name type="scientific">Exidia glandulosa HHB12029</name>
    <dbReference type="NCBI Taxonomy" id="1314781"/>
    <lineage>
        <taxon>Eukaryota</taxon>
        <taxon>Fungi</taxon>
        <taxon>Dikarya</taxon>
        <taxon>Basidiomycota</taxon>
        <taxon>Agaricomycotina</taxon>
        <taxon>Agaricomycetes</taxon>
        <taxon>Auriculariales</taxon>
        <taxon>Exidiaceae</taxon>
        <taxon>Exidia</taxon>
    </lineage>
</organism>
<dbReference type="Proteomes" id="UP000077266">
    <property type="component" value="Unassembled WGS sequence"/>
</dbReference>
<evidence type="ECO:0000313" key="1">
    <source>
        <dbReference type="EMBL" id="KZV91931.1"/>
    </source>
</evidence>
<dbReference type="Gene3D" id="1.10.30.10">
    <property type="entry name" value="High mobility group box domain"/>
    <property type="match status" value="1"/>
</dbReference>
<dbReference type="STRING" id="1314781.A0A165HGH6"/>
<dbReference type="InParanoid" id="A0A165HGH6"/>
<dbReference type="CDD" id="cd01389">
    <property type="entry name" value="HMG-box_ROX1-like"/>
    <property type="match status" value="1"/>
</dbReference>
<keyword evidence="2" id="KW-1185">Reference proteome</keyword>
<reference evidence="1 2" key="1">
    <citation type="journal article" date="2016" name="Mol. Biol. Evol.">
        <title>Comparative Genomics of Early-Diverging Mushroom-Forming Fungi Provides Insights into the Origins of Lignocellulose Decay Capabilities.</title>
        <authorList>
            <person name="Nagy L.G."/>
            <person name="Riley R."/>
            <person name="Tritt A."/>
            <person name="Adam C."/>
            <person name="Daum C."/>
            <person name="Floudas D."/>
            <person name="Sun H."/>
            <person name="Yadav J.S."/>
            <person name="Pangilinan J."/>
            <person name="Larsson K.H."/>
            <person name="Matsuura K."/>
            <person name="Barry K."/>
            <person name="Labutti K."/>
            <person name="Kuo R."/>
            <person name="Ohm R.A."/>
            <person name="Bhattacharya S.S."/>
            <person name="Shirouzu T."/>
            <person name="Yoshinaga Y."/>
            <person name="Martin F.M."/>
            <person name="Grigoriev I.V."/>
            <person name="Hibbett D.S."/>
        </authorList>
    </citation>
    <scope>NUCLEOTIDE SEQUENCE [LARGE SCALE GENOMIC DNA]</scope>
    <source>
        <strain evidence="1 2">HHB12029</strain>
    </source>
</reference>
<protein>
    <recommendedName>
        <fullName evidence="3">HMG box domain-containing protein</fullName>
    </recommendedName>
</protein>